<protein>
    <recommendedName>
        <fullName evidence="8">Transthyretin-like family protein</fullName>
    </recommendedName>
</protein>
<evidence type="ECO:0000313" key="7">
    <source>
        <dbReference type="Proteomes" id="UP000024635"/>
    </source>
</evidence>
<dbReference type="GO" id="GO:0009986">
    <property type="term" value="C:cell surface"/>
    <property type="evidence" value="ECO:0007669"/>
    <property type="project" value="InterPro"/>
</dbReference>
<name>A0A016VY40_9BILA</name>
<dbReference type="AlphaFoldDB" id="A0A016VY40"/>
<feature type="signal peptide" evidence="5">
    <location>
        <begin position="1"/>
        <end position="15"/>
    </location>
</feature>
<gene>
    <name evidence="6" type="primary">Acey_s0003.g1522</name>
    <name evidence="6" type="ORF">Y032_0003g1522</name>
</gene>
<dbReference type="EMBL" id="JARK01001339">
    <property type="protein sequence ID" value="EYC32335.1"/>
    <property type="molecule type" value="Genomic_DNA"/>
</dbReference>
<feature type="chain" id="PRO_5013130705" description="Transthyretin-like family protein" evidence="5">
    <location>
        <begin position="16"/>
        <end position="137"/>
    </location>
</feature>
<comment type="caution">
    <text evidence="6">The sequence shown here is derived from an EMBL/GenBank/DDBJ whole genome shotgun (WGS) entry which is preliminary data.</text>
</comment>
<proteinExistence type="inferred from homology"/>
<dbReference type="GO" id="GO:0005576">
    <property type="term" value="C:extracellular region"/>
    <property type="evidence" value="ECO:0007669"/>
    <property type="project" value="UniProtKB-SubCell"/>
</dbReference>
<comment type="subcellular location">
    <subcellularLocation>
        <location evidence="1">Secreted</location>
    </subcellularLocation>
</comment>
<evidence type="ECO:0008006" key="8">
    <source>
        <dbReference type="Google" id="ProtNLM"/>
    </source>
</evidence>
<dbReference type="InterPro" id="IPR001534">
    <property type="entry name" value="Transthyretin-like"/>
</dbReference>
<dbReference type="PANTHER" id="PTHR21700">
    <property type="entry name" value="TRANSTHYRETIN-LIKE FAMILY PROTEIN-RELATED"/>
    <property type="match status" value="1"/>
</dbReference>
<evidence type="ECO:0000256" key="5">
    <source>
        <dbReference type="SAM" id="SignalP"/>
    </source>
</evidence>
<sequence>MRATILFLLISSCYAFFGLIGRKQSMDVKGILRCNNEPVGEVIVKLYAIEKGFSRKLNEGKTNADGTFMLQGTTKEISKINPQLVIYHKCNHKGRCSKKTTIEMFSRFIENRNNVVWNYDIGPVELSMEKATIDCKH</sequence>
<evidence type="ECO:0000256" key="2">
    <source>
        <dbReference type="ARBA" id="ARBA00010112"/>
    </source>
</evidence>
<dbReference type="InterPro" id="IPR038479">
    <property type="entry name" value="Transthyretin-like_sf"/>
</dbReference>
<dbReference type="PANTHER" id="PTHR21700:SF24">
    <property type="entry name" value="TRANSTHYRETIN-LIKE FAMILY PROTEIN"/>
    <property type="match status" value="1"/>
</dbReference>
<evidence type="ECO:0000313" key="6">
    <source>
        <dbReference type="EMBL" id="EYC32335.1"/>
    </source>
</evidence>
<keyword evidence="4 5" id="KW-0732">Signal</keyword>
<keyword evidence="7" id="KW-1185">Reference proteome</keyword>
<accession>A0A016VY40</accession>
<evidence type="ECO:0000256" key="4">
    <source>
        <dbReference type="ARBA" id="ARBA00022729"/>
    </source>
</evidence>
<dbReference type="Proteomes" id="UP000024635">
    <property type="component" value="Unassembled WGS sequence"/>
</dbReference>
<reference evidence="7" key="1">
    <citation type="journal article" date="2015" name="Nat. Genet.">
        <title>The genome and transcriptome of the zoonotic hookworm Ancylostoma ceylanicum identify infection-specific gene families.</title>
        <authorList>
            <person name="Schwarz E.M."/>
            <person name="Hu Y."/>
            <person name="Antoshechkin I."/>
            <person name="Miller M.M."/>
            <person name="Sternberg P.W."/>
            <person name="Aroian R.V."/>
        </authorList>
    </citation>
    <scope>NUCLEOTIDE SEQUENCE</scope>
    <source>
        <strain evidence="7">HY135</strain>
    </source>
</reference>
<keyword evidence="3" id="KW-0964">Secreted</keyword>
<comment type="similarity">
    <text evidence="2">Belongs to the nematode transthyretin-like family.</text>
</comment>
<dbReference type="Pfam" id="PF01060">
    <property type="entry name" value="TTR-52"/>
    <property type="match status" value="1"/>
</dbReference>
<evidence type="ECO:0000256" key="1">
    <source>
        <dbReference type="ARBA" id="ARBA00004613"/>
    </source>
</evidence>
<dbReference type="Gene3D" id="2.60.40.3330">
    <property type="match status" value="1"/>
</dbReference>
<organism evidence="6 7">
    <name type="scientific">Ancylostoma ceylanicum</name>
    <dbReference type="NCBI Taxonomy" id="53326"/>
    <lineage>
        <taxon>Eukaryota</taxon>
        <taxon>Metazoa</taxon>
        <taxon>Ecdysozoa</taxon>
        <taxon>Nematoda</taxon>
        <taxon>Chromadorea</taxon>
        <taxon>Rhabditida</taxon>
        <taxon>Rhabditina</taxon>
        <taxon>Rhabditomorpha</taxon>
        <taxon>Strongyloidea</taxon>
        <taxon>Ancylostomatidae</taxon>
        <taxon>Ancylostomatinae</taxon>
        <taxon>Ancylostoma</taxon>
    </lineage>
</organism>
<evidence type="ECO:0000256" key="3">
    <source>
        <dbReference type="ARBA" id="ARBA00022525"/>
    </source>
</evidence>